<keyword evidence="2" id="KW-0812">Transmembrane</keyword>
<evidence type="ECO:0000313" key="3">
    <source>
        <dbReference type="EMBL" id="RPA96766.1"/>
    </source>
</evidence>
<gene>
    <name evidence="3" type="ORF">L873DRAFT_1194454</name>
</gene>
<name>A0A3N4JES4_9PEZI</name>
<dbReference type="Proteomes" id="UP000276215">
    <property type="component" value="Unassembled WGS sequence"/>
</dbReference>
<sequence length="145" mass="16630">MYPMPWLKLCDFFFLVISLNYITSGSGCFLLRTTNFSTLANNTKQVRRKKFIPYLSKSALRRSCHNPLDALAIFYNKLPFETSSKSSILQDPPHKPNKLTPHQANPSVARIKEPAEMQFLDLSNEILPKITGHRNLKDQGYTKPM</sequence>
<accession>A0A3N4JES4</accession>
<protein>
    <submittedName>
        <fullName evidence="3">Uncharacterized protein</fullName>
    </submittedName>
</protein>
<evidence type="ECO:0000256" key="1">
    <source>
        <dbReference type="SAM" id="MobiDB-lite"/>
    </source>
</evidence>
<reference evidence="3 4" key="1">
    <citation type="journal article" date="2018" name="Nat. Ecol. Evol.">
        <title>Pezizomycetes genomes reveal the molecular basis of ectomycorrhizal truffle lifestyle.</title>
        <authorList>
            <person name="Murat C."/>
            <person name="Payen T."/>
            <person name="Noel B."/>
            <person name="Kuo A."/>
            <person name="Morin E."/>
            <person name="Chen J."/>
            <person name="Kohler A."/>
            <person name="Krizsan K."/>
            <person name="Balestrini R."/>
            <person name="Da Silva C."/>
            <person name="Montanini B."/>
            <person name="Hainaut M."/>
            <person name="Levati E."/>
            <person name="Barry K.W."/>
            <person name="Belfiori B."/>
            <person name="Cichocki N."/>
            <person name="Clum A."/>
            <person name="Dockter R.B."/>
            <person name="Fauchery L."/>
            <person name="Guy J."/>
            <person name="Iotti M."/>
            <person name="Le Tacon F."/>
            <person name="Lindquist E.A."/>
            <person name="Lipzen A."/>
            <person name="Malagnac F."/>
            <person name="Mello A."/>
            <person name="Molinier V."/>
            <person name="Miyauchi S."/>
            <person name="Poulain J."/>
            <person name="Riccioni C."/>
            <person name="Rubini A."/>
            <person name="Sitrit Y."/>
            <person name="Splivallo R."/>
            <person name="Traeger S."/>
            <person name="Wang M."/>
            <person name="Zifcakova L."/>
            <person name="Wipf D."/>
            <person name="Zambonelli A."/>
            <person name="Paolocci F."/>
            <person name="Nowrousian M."/>
            <person name="Ottonello S."/>
            <person name="Baldrian P."/>
            <person name="Spatafora J.W."/>
            <person name="Henrissat B."/>
            <person name="Nagy L.G."/>
            <person name="Aury J.M."/>
            <person name="Wincker P."/>
            <person name="Grigoriev I.V."/>
            <person name="Bonfante P."/>
            <person name="Martin F.M."/>
        </authorList>
    </citation>
    <scope>NUCLEOTIDE SEQUENCE [LARGE SCALE GENOMIC DNA]</scope>
    <source>
        <strain evidence="3 4">120613-1</strain>
    </source>
</reference>
<keyword evidence="4" id="KW-1185">Reference proteome</keyword>
<dbReference type="EMBL" id="ML120411">
    <property type="protein sequence ID" value="RPA96766.1"/>
    <property type="molecule type" value="Genomic_DNA"/>
</dbReference>
<dbReference type="AlphaFoldDB" id="A0A3N4JES4"/>
<keyword evidence="2" id="KW-0472">Membrane</keyword>
<keyword evidence="2" id="KW-1133">Transmembrane helix</keyword>
<evidence type="ECO:0000256" key="2">
    <source>
        <dbReference type="SAM" id="Phobius"/>
    </source>
</evidence>
<evidence type="ECO:0000313" key="4">
    <source>
        <dbReference type="Proteomes" id="UP000276215"/>
    </source>
</evidence>
<organism evidence="3 4">
    <name type="scientific">Choiromyces venosus 120613-1</name>
    <dbReference type="NCBI Taxonomy" id="1336337"/>
    <lineage>
        <taxon>Eukaryota</taxon>
        <taxon>Fungi</taxon>
        <taxon>Dikarya</taxon>
        <taxon>Ascomycota</taxon>
        <taxon>Pezizomycotina</taxon>
        <taxon>Pezizomycetes</taxon>
        <taxon>Pezizales</taxon>
        <taxon>Tuberaceae</taxon>
        <taxon>Choiromyces</taxon>
    </lineage>
</organism>
<feature type="transmembrane region" description="Helical" evidence="2">
    <location>
        <begin position="12"/>
        <end position="31"/>
    </location>
</feature>
<proteinExistence type="predicted"/>
<feature type="region of interest" description="Disordered" evidence="1">
    <location>
        <begin position="84"/>
        <end position="105"/>
    </location>
</feature>